<dbReference type="Proteomes" id="UP000256562">
    <property type="component" value="Unassembled WGS sequence"/>
</dbReference>
<evidence type="ECO:0000256" key="3">
    <source>
        <dbReference type="SAM" id="Phobius"/>
    </source>
</evidence>
<keyword evidence="3" id="KW-1133">Transmembrane helix</keyword>
<keyword evidence="3" id="KW-0472">Membrane</keyword>
<comment type="caution">
    <text evidence="4">The sequence shown here is derived from an EMBL/GenBank/DDBJ whole genome shotgun (WGS) entry which is preliminary data.</text>
</comment>
<dbReference type="RefSeq" id="WP_116094036.1">
    <property type="nucleotide sequence ID" value="NZ_QKXQ01000191.1"/>
</dbReference>
<evidence type="ECO:0000256" key="2">
    <source>
        <dbReference type="SAM" id="MobiDB-lite"/>
    </source>
</evidence>
<sequence length="249" mass="27987">MEKYNRDLYTKCLESYEVPNDESSRRLDLVFGFVAGAILGSALGIILNTSSKSSQIKVNKKKQDESVQVSAKIREEAQRKADNLKEQARKVLTSSLDDNKNEATSDELAAQHRAIRSEVDSDRLEGQTGPTQTAQSEVDKEKNAVAQTTKEETEKTTPVTNEFKTQKKDEPSEASLRAQRRAIQSEVDSDRLEGHRPSQNESNASNQNKHSQAKFENGVITHDMKTTQSDATERIEKKNSKVEKQKFNQ</sequence>
<gene>
    <name evidence="4" type="ORF">DOS83_04160</name>
</gene>
<dbReference type="EMBL" id="QKXQ01000191">
    <property type="protein sequence ID" value="REH97730.1"/>
    <property type="molecule type" value="Genomic_DNA"/>
</dbReference>
<evidence type="ECO:0000256" key="1">
    <source>
        <dbReference type="SAM" id="Coils"/>
    </source>
</evidence>
<feature type="coiled-coil region" evidence="1">
    <location>
        <begin position="67"/>
        <end position="94"/>
    </location>
</feature>
<keyword evidence="1" id="KW-0175">Coiled coil</keyword>
<reference evidence="4 5" key="1">
    <citation type="journal article" date="2018" name="Vet. Microbiol.">
        <title>Characterisation of Staphylococcus felis isolated from cats using whole genome sequencing.</title>
        <authorList>
            <person name="Worthing K."/>
            <person name="Pang S."/>
            <person name="Trott D.J."/>
            <person name="Abraham S."/>
            <person name="Coombs G.W."/>
            <person name="Jordan D."/>
            <person name="McIntyre L."/>
            <person name="Davies M.R."/>
            <person name="Norris J."/>
        </authorList>
    </citation>
    <scope>NUCLEOTIDE SEQUENCE [LARGE SCALE GENOMIC DNA]</scope>
    <source>
        <strain evidence="4 5">F9</strain>
    </source>
</reference>
<feature type="compositionally biased region" description="Basic and acidic residues" evidence="2">
    <location>
        <begin position="116"/>
        <end position="125"/>
    </location>
</feature>
<dbReference type="AlphaFoldDB" id="A0A3E0IQV9"/>
<keyword evidence="3" id="KW-0812">Transmembrane</keyword>
<evidence type="ECO:0000313" key="4">
    <source>
        <dbReference type="EMBL" id="REH97730.1"/>
    </source>
</evidence>
<feature type="region of interest" description="Disordered" evidence="2">
    <location>
        <begin position="116"/>
        <end position="249"/>
    </location>
</feature>
<proteinExistence type="predicted"/>
<accession>A0A3E0IQV9</accession>
<feature type="compositionally biased region" description="Basic and acidic residues" evidence="2">
    <location>
        <begin position="188"/>
        <end position="198"/>
    </location>
</feature>
<evidence type="ECO:0008006" key="6">
    <source>
        <dbReference type="Google" id="ProtNLM"/>
    </source>
</evidence>
<name>A0A3E0IQV9_9STAP</name>
<feature type="compositionally biased region" description="Basic and acidic residues" evidence="2">
    <location>
        <begin position="137"/>
        <end position="155"/>
    </location>
</feature>
<protein>
    <recommendedName>
        <fullName evidence="6">YtxH domain-containing protein</fullName>
    </recommendedName>
</protein>
<feature type="transmembrane region" description="Helical" evidence="3">
    <location>
        <begin position="29"/>
        <end position="47"/>
    </location>
</feature>
<dbReference type="OrthoDB" id="2417878at2"/>
<evidence type="ECO:0000313" key="5">
    <source>
        <dbReference type="Proteomes" id="UP000256562"/>
    </source>
</evidence>
<organism evidence="4 5">
    <name type="scientific">Staphylococcus felis</name>
    <dbReference type="NCBI Taxonomy" id="46127"/>
    <lineage>
        <taxon>Bacteria</taxon>
        <taxon>Bacillati</taxon>
        <taxon>Bacillota</taxon>
        <taxon>Bacilli</taxon>
        <taxon>Bacillales</taxon>
        <taxon>Staphylococcaceae</taxon>
        <taxon>Staphylococcus</taxon>
    </lineage>
</organism>
<feature type="compositionally biased region" description="Polar residues" evidence="2">
    <location>
        <begin position="199"/>
        <end position="210"/>
    </location>
</feature>
<feature type="compositionally biased region" description="Basic and acidic residues" evidence="2">
    <location>
        <begin position="231"/>
        <end position="249"/>
    </location>
</feature>